<protein>
    <submittedName>
        <fullName evidence="1">Uncharacterized protein</fullName>
    </submittedName>
</protein>
<evidence type="ECO:0000313" key="1">
    <source>
        <dbReference type="EMBL" id="OJD17183.1"/>
    </source>
</evidence>
<organism evidence="1 2">
    <name type="scientific">Emergomyces pasteurianus Ep9510</name>
    <dbReference type="NCBI Taxonomy" id="1447872"/>
    <lineage>
        <taxon>Eukaryota</taxon>
        <taxon>Fungi</taxon>
        <taxon>Dikarya</taxon>
        <taxon>Ascomycota</taxon>
        <taxon>Pezizomycotina</taxon>
        <taxon>Eurotiomycetes</taxon>
        <taxon>Eurotiomycetidae</taxon>
        <taxon>Onygenales</taxon>
        <taxon>Ajellomycetaceae</taxon>
        <taxon>Emergomyces</taxon>
    </lineage>
</organism>
<comment type="caution">
    <text evidence="1">The sequence shown here is derived from an EMBL/GenBank/DDBJ whole genome shotgun (WGS) entry which is preliminary data.</text>
</comment>
<dbReference type="Proteomes" id="UP000182235">
    <property type="component" value="Unassembled WGS sequence"/>
</dbReference>
<evidence type="ECO:0000313" key="2">
    <source>
        <dbReference type="Proteomes" id="UP000182235"/>
    </source>
</evidence>
<reference evidence="1 2" key="1">
    <citation type="submission" date="2015-07" db="EMBL/GenBank/DDBJ databases">
        <title>Emmonsia species relationships and genome sequence.</title>
        <authorList>
            <consortium name="The Broad Institute Genomics Platform"/>
            <person name="Cuomo C.A."/>
            <person name="Munoz J.F."/>
            <person name="Imamovic A."/>
            <person name="Priest M.E."/>
            <person name="Young S."/>
            <person name="Clay O.K."/>
            <person name="McEwen J.G."/>
        </authorList>
    </citation>
    <scope>NUCLEOTIDE SEQUENCE [LARGE SCALE GENOMIC DNA]</scope>
    <source>
        <strain evidence="1 2">UAMH 9510</strain>
    </source>
</reference>
<dbReference type="STRING" id="1447872.A0A1J9QLY0"/>
<name>A0A1J9QLY0_9EURO</name>
<accession>A0A1J9QLY0</accession>
<dbReference type="VEuPathDB" id="FungiDB:AJ78_02727"/>
<sequence length="198" mass="22335">MSQLYTLDDSISDFFKSQASVSRHKCDALAISLVDEPLVPVPIQGAFSYTVAAGRQQAQIVQFQAQSSILNIDVLELVRKIHGGVVAQCYVIEKLPGLTYIEARFIHGVCPDPSEIEVRRQENDAQDFARFFAQSWQNLQSMAPEVIRSQLREYQLKIDLLSQALPQCFTKILSKLRSDLPILFAEGFLLVIRMSFLV</sequence>
<proteinExistence type="predicted"/>
<dbReference type="OrthoDB" id="5598852at2759"/>
<dbReference type="EMBL" id="LGRN01000077">
    <property type="protein sequence ID" value="OJD17183.1"/>
    <property type="molecule type" value="Genomic_DNA"/>
</dbReference>
<dbReference type="AlphaFoldDB" id="A0A1J9QLY0"/>
<keyword evidence="2" id="KW-1185">Reference proteome</keyword>
<gene>
    <name evidence="1" type="ORF">AJ78_02727</name>
</gene>